<dbReference type="EMBL" id="BQKM01000002">
    <property type="protein sequence ID" value="GJN51533.1"/>
    <property type="molecule type" value="Genomic_DNA"/>
</dbReference>
<evidence type="ECO:0000313" key="6">
    <source>
        <dbReference type="Proteomes" id="UP001054892"/>
    </source>
</evidence>
<evidence type="ECO:0000259" key="2">
    <source>
        <dbReference type="Pfam" id="PF01370"/>
    </source>
</evidence>
<dbReference type="InterPro" id="IPR036291">
    <property type="entry name" value="NAD(P)-bd_dom_sf"/>
</dbReference>
<dbReference type="KEGG" id="ptw:TUM18999_16800"/>
<gene>
    <name evidence="3" type="primary">wbpK</name>
    <name evidence="3" type="ORF">TUM18999_16800</name>
    <name evidence="4" type="ORF">TUM20286_12850</name>
</gene>
<dbReference type="PANTHER" id="PTHR48079:SF6">
    <property type="entry name" value="NAD(P)-BINDING DOMAIN-CONTAINING PROTEIN-RELATED"/>
    <property type="match status" value="1"/>
</dbReference>
<dbReference type="InterPro" id="IPR051783">
    <property type="entry name" value="NAD(P)-dependent_oxidoreduct"/>
</dbReference>
<protein>
    <submittedName>
        <fullName evidence="3">NAD-dependent epimerase</fullName>
    </submittedName>
</protein>
<dbReference type="AlphaFoldDB" id="A0A6J4E297"/>
<dbReference type="RefSeq" id="WP_173177137.1">
    <property type="nucleotide sequence ID" value="NZ_AP023189.1"/>
</dbReference>
<evidence type="ECO:0000313" key="5">
    <source>
        <dbReference type="Proteomes" id="UP000509383"/>
    </source>
</evidence>
<keyword evidence="1" id="KW-0812">Transmembrane</keyword>
<dbReference type="Pfam" id="PF01370">
    <property type="entry name" value="Epimerase"/>
    <property type="match status" value="1"/>
</dbReference>
<keyword evidence="6" id="KW-1185">Reference proteome</keyword>
<name>A0A6J4E297_9PSED</name>
<dbReference type="GO" id="GO:0004029">
    <property type="term" value="F:aldehyde dehydrogenase (NAD+) activity"/>
    <property type="evidence" value="ECO:0007669"/>
    <property type="project" value="TreeGrafter"/>
</dbReference>
<feature type="transmembrane region" description="Helical" evidence="1">
    <location>
        <begin position="7"/>
        <end position="26"/>
    </location>
</feature>
<dbReference type="Gene3D" id="3.40.50.720">
    <property type="entry name" value="NAD(P)-binding Rossmann-like Domain"/>
    <property type="match status" value="1"/>
</dbReference>
<evidence type="ECO:0000256" key="1">
    <source>
        <dbReference type="SAM" id="Phobius"/>
    </source>
</evidence>
<feature type="domain" description="NAD-dependent epimerase/dehydratase" evidence="2">
    <location>
        <begin position="7"/>
        <end position="228"/>
    </location>
</feature>
<reference evidence="3 5" key="1">
    <citation type="submission" date="2020-05" db="EMBL/GenBank/DDBJ databases">
        <title>Characterization of novel class B3 metallo-beta-lactamase from novel Pseudomonas species.</title>
        <authorList>
            <person name="Yamada K."/>
            <person name="Aoki K."/>
            <person name="Ishii Y."/>
        </authorList>
    </citation>
    <scope>NUCLEOTIDE SEQUENCE [LARGE SCALE GENOMIC DNA]</scope>
    <source>
        <strain evidence="3 5">TUM18999</strain>
        <strain evidence="4 6">TUM20286</strain>
    </source>
</reference>
<evidence type="ECO:0000313" key="4">
    <source>
        <dbReference type="EMBL" id="GJN51533.1"/>
    </source>
</evidence>
<dbReference type="PANTHER" id="PTHR48079">
    <property type="entry name" value="PROTEIN YEEZ"/>
    <property type="match status" value="1"/>
</dbReference>
<dbReference type="Proteomes" id="UP001054892">
    <property type="component" value="Unassembled WGS sequence"/>
</dbReference>
<dbReference type="GO" id="GO:0005737">
    <property type="term" value="C:cytoplasm"/>
    <property type="evidence" value="ECO:0007669"/>
    <property type="project" value="TreeGrafter"/>
</dbReference>
<keyword evidence="1" id="KW-0472">Membrane</keyword>
<evidence type="ECO:0000313" key="3">
    <source>
        <dbReference type="EMBL" id="BCG23489.1"/>
    </source>
</evidence>
<organism evidence="3 5">
    <name type="scientific">Pseudomonas tohonis</name>
    <dbReference type="NCBI Taxonomy" id="2725477"/>
    <lineage>
        <taxon>Bacteria</taxon>
        <taxon>Pseudomonadati</taxon>
        <taxon>Pseudomonadota</taxon>
        <taxon>Gammaproteobacteria</taxon>
        <taxon>Pseudomonadales</taxon>
        <taxon>Pseudomonadaceae</taxon>
        <taxon>Pseudomonas</taxon>
    </lineage>
</organism>
<keyword evidence="1" id="KW-1133">Transmembrane helix</keyword>
<dbReference type="InterPro" id="IPR001509">
    <property type="entry name" value="Epimerase_deHydtase"/>
</dbReference>
<sequence length="327" mass="35076">MAERTKVLVTGATGFIGSGLVMHLAADSRWRVVASVRSKSLALAEGVDVFPVGNIGPDTDWSKALSGVEVVVHTAAVAHVRSFKAADQLERLRRTNVDGALCLARQALAAGVRRFVFISSIGVSGTGSKHQPFNELSPPEPHAAYALSKLDAEEALKGLFANTTTELVIIRPPLVYAAHAPGNFKWLLRIVDWGLPLPFARVANSRSIVALENLIDLIRCCLTHPAAANELFVVEDGSPVSTANIVRYLAAGMGRRGRLFSFPAAFIALACRTLGVGGIYTQLFESLVVDGSKARQLLGWRPVVGTEAGLIQAGAEFKRMRSLKKDR</sequence>
<dbReference type="Proteomes" id="UP000509383">
    <property type="component" value="Chromosome"/>
</dbReference>
<proteinExistence type="predicted"/>
<dbReference type="SUPFAM" id="SSF51735">
    <property type="entry name" value="NAD(P)-binding Rossmann-fold domains"/>
    <property type="match status" value="1"/>
</dbReference>
<dbReference type="EMBL" id="AP023189">
    <property type="protein sequence ID" value="BCG23489.1"/>
    <property type="molecule type" value="Genomic_DNA"/>
</dbReference>
<accession>A0A6J4E297</accession>